<name>A0A8H4W2Q4_9HELO</name>
<sequence length="1258" mass="141463">MRLWIFFICPAVSSSAEDLGPESLWDEAYSALRKKDSKLIDAYERALLASNDEHQQDVKRTLPNAGQISSVGGIDRAAQLQKLVDCKLQDINNSRIKITVSGKEVVVKDQVRKIVTAILSAKDFIGSVVSSEPHAALAWAGVLIALPVLLNPVTQDDDAMKGLAYISDLLVRWKVTEDTYLKPQTIVASIPGQSTSQPLRDLRTSFRAKTIELYSQILKYQIQLAQQYSRSGMFRLLRDFIENRITKDLSAFNSNTLKVVRDKVIELQGRAEKSLALLMETKADVENISHTQLLGKLPRAEYAAFNTFKKNEPPPPECLDGTRVDILNQIQDWGEGRGSKCIFWLKGMAGTGKSTIARTISHRFHEKGRLGTSFFFSKGKKDLGDATAFFTTLAVQLTEVLPDLKRHVCDAIAKRGDIGQQSLLNQWKYLILQPLLALDKGLLLPIVLVFVIDALDECESDYDLPMILRLLTEVKDLKIIRIRVFITSRPETPIRLGFREIPEITHHDLMLHSIPQLVIEHDISVFLRHELLKISKKRSLGKDWPGEEDIQKLVQKAGRLFIYAATACRFLNKSIYPKKRLSEMFQVNSASRSSTRELDEMYMMVLKNLITKGHDEDNEDVTRLFREIVGSIIILFETLSVVALTRLLAISSTEVNETLEPLRSVLNIPDDETSPIQLFHLSFRDFLLDTQRCTDSRFWIDEKTAHSKLSMHCLKLMSEHLRRDMCDLRLIGALASEVEKSKIEKYIPLDVQYACSYWVSHLQRSDIVLCDNGQVHRFLNEHFLHWLETLSHIRKIFEGVLRVIDLSKHLSTLPPGEHTELRAMIHDAERFILNYKSVINLAPLQVYNSALIFSPAKSIIKNLFLNEASTWIKRSSCAVAFSPDGQLLASVSDDNTIRLWDINTGALHSVLEGHSGSAIAVAFSPDGQLLASGSIDNTVRLWDTNTNASHGTLEGHTTPIWAVAFSPNKQFAISRSYNEIIRLWDPTTGALCGTLKGHLVEFSPDGLILASISSDRTIRLWDLKTEALISTLRGHSNSVNALAFSPDGQLLASASSDKTIMFWDPKTGSPRGTLRGHSKSINTVIFSPNCKLLASASDDRTVRLWDVNTGALSGILNGHSSQVDAVTFLPDGQLLASASFDNTVRLWNTKTKEMIQKLNTKDWIMELFFARDGSHLITNRGILELNLSTLCGRQPELKSSSYLYVDQHWVTYNEENVLWLPPDYRANSLPVQDNILALGHTSGRMTFLDFNLHSIPLR</sequence>
<feature type="repeat" description="WD" evidence="3">
    <location>
        <begin position="1000"/>
        <end position="1031"/>
    </location>
</feature>
<evidence type="ECO:0000259" key="6">
    <source>
        <dbReference type="Pfam" id="PF24883"/>
    </source>
</evidence>
<dbReference type="SUPFAM" id="SSF50998">
    <property type="entry name" value="Quinoprotein alcohol dehydrogenase-like"/>
    <property type="match status" value="1"/>
</dbReference>
<dbReference type="InterPro" id="IPR011047">
    <property type="entry name" value="Quinoprotein_ADH-like_sf"/>
</dbReference>
<feature type="repeat" description="WD" evidence="3">
    <location>
        <begin position="911"/>
        <end position="952"/>
    </location>
</feature>
<keyword evidence="8" id="KW-1185">Reference proteome</keyword>
<organism evidence="7 8">
    <name type="scientific">Cudoniella acicularis</name>
    <dbReference type="NCBI Taxonomy" id="354080"/>
    <lineage>
        <taxon>Eukaryota</taxon>
        <taxon>Fungi</taxon>
        <taxon>Dikarya</taxon>
        <taxon>Ascomycota</taxon>
        <taxon>Pezizomycotina</taxon>
        <taxon>Leotiomycetes</taxon>
        <taxon>Helotiales</taxon>
        <taxon>Tricladiaceae</taxon>
        <taxon>Cudoniella</taxon>
    </lineage>
</organism>
<dbReference type="InterPro" id="IPR036322">
    <property type="entry name" value="WD40_repeat_dom_sf"/>
</dbReference>
<feature type="signal peptide" evidence="4">
    <location>
        <begin position="1"/>
        <end position="16"/>
    </location>
</feature>
<keyword evidence="1 3" id="KW-0853">WD repeat</keyword>
<dbReference type="Gene3D" id="3.40.50.300">
    <property type="entry name" value="P-loop containing nucleotide triphosphate hydrolases"/>
    <property type="match status" value="1"/>
</dbReference>
<dbReference type="InterPro" id="IPR020472">
    <property type="entry name" value="WD40_PAC1"/>
</dbReference>
<reference evidence="7 8" key="1">
    <citation type="submission" date="2020-03" db="EMBL/GenBank/DDBJ databases">
        <title>Draft Genome Sequence of Cudoniella acicularis.</title>
        <authorList>
            <person name="Buettner E."/>
            <person name="Kellner H."/>
        </authorList>
    </citation>
    <scope>NUCLEOTIDE SEQUENCE [LARGE SCALE GENOMIC DNA]</scope>
    <source>
        <strain evidence="7 8">DSM 108380</strain>
    </source>
</reference>
<dbReference type="InterPro" id="IPR050349">
    <property type="entry name" value="WD_LIS1/nudF_dynein_reg"/>
</dbReference>
<feature type="repeat" description="WD" evidence="3">
    <location>
        <begin position="1032"/>
        <end position="1073"/>
    </location>
</feature>
<dbReference type="Gene3D" id="2.130.10.10">
    <property type="entry name" value="YVTN repeat-like/Quinoprotein amine dehydrogenase"/>
    <property type="match status" value="3"/>
</dbReference>
<dbReference type="PRINTS" id="PR00320">
    <property type="entry name" value="GPROTEINBRPT"/>
</dbReference>
<proteinExistence type="predicted"/>
<feature type="domain" description="Nephrocystin 3-like N-terminal" evidence="6">
    <location>
        <begin position="329"/>
        <end position="489"/>
    </location>
</feature>
<evidence type="ECO:0000256" key="4">
    <source>
        <dbReference type="SAM" id="SignalP"/>
    </source>
</evidence>
<keyword evidence="4" id="KW-0732">Signal</keyword>
<feature type="chain" id="PRO_5034233614" evidence="4">
    <location>
        <begin position="17"/>
        <end position="1258"/>
    </location>
</feature>
<keyword evidence="2" id="KW-0677">Repeat</keyword>
<protein>
    <submittedName>
        <fullName evidence="7">Uncharacterized protein</fullName>
    </submittedName>
</protein>
<feature type="repeat" description="WD" evidence="3">
    <location>
        <begin position="1116"/>
        <end position="1157"/>
    </location>
</feature>
<gene>
    <name evidence="7" type="ORF">G7Y89_g6154</name>
</gene>
<dbReference type="InterPro" id="IPR056884">
    <property type="entry name" value="NPHP3-like_N"/>
</dbReference>
<dbReference type="AlphaFoldDB" id="A0A8H4W2Q4"/>
<dbReference type="PROSITE" id="PS50082">
    <property type="entry name" value="WD_REPEATS_2"/>
    <property type="match status" value="7"/>
</dbReference>
<feature type="repeat" description="WD" evidence="3">
    <location>
        <begin position="878"/>
        <end position="910"/>
    </location>
</feature>
<dbReference type="InterPro" id="IPR027417">
    <property type="entry name" value="P-loop_NTPase"/>
</dbReference>
<dbReference type="Proteomes" id="UP000566819">
    <property type="component" value="Unassembled WGS sequence"/>
</dbReference>
<dbReference type="SUPFAM" id="SSF50978">
    <property type="entry name" value="WD40 repeat-like"/>
    <property type="match status" value="1"/>
</dbReference>
<dbReference type="EMBL" id="JAAMPI010000392">
    <property type="protein sequence ID" value="KAF4631978.1"/>
    <property type="molecule type" value="Genomic_DNA"/>
</dbReference>
<feature type="repeat" description="WD" evidence="3">
    <location>
        <begin position="1074"/>
        <end position="1115"/>
    </location>
</feature>
<dbReference type="Pfam" id="PF00400">
    <property type="entry name" value="WD40"/>
    <property type="match status" value="7"/>
</dbReference>
<evidence type="ECO:0000313" key="8">
    <source>
        <dbReference type="Proteomes" id="UP000566819"/>
    </source>
</evidence>
<evidence type="ECO:0000256" key="2">
    <source>
        <dbReference type="ARBA" id="ARBA00022737"/>
    </source>
</evidence>
<dbReference type="PROSITE" id="PS50294">
    <property type="entry name" value="WD_REPEATS_REGION"/>
    <property type="match status" value="7"/>
</dbReference>
<dbReference type="OrthoDB" id="674604at2759"/>
<accession>A0A8H4W2Q4</accession>
<comment type="caution">
    <text evidence="7">The sequence shown here is derived from an EMBL/GenBank/DDBJ whole genome shotgun (WGS) entry which is preliminary data.</text>
</comment>
<evidence type="ECO:0000313" key="7">
    <source>
        <dbReference type="EMBL" id="KAF4631978.1"/>
    </source>
</evidence>
<dbReference type="Pfam" id="PF24883">
    <property type="entry name" value="NPHP3_N"/>
    <property type="match status" value="1"/>
</dbReference>
<dbReference type="SUPFAM" id="SSF52540">
    <property type="entry name" value="P-loop containing nucleoside triphosphate hydrolases"/>
    <property type="match status" value="1"/>
</dbReference>
<feature type="domain" description="NWD NACHT-NTPase N-terminal" evidence="5">
    <location>
        <begin position="22"/>
        <end position="243"/>
    </location>
</feature>
<dbReference type="InterPro" id="IPR031359">
    <property type="entry name" value="NACHT_N"/>
</dbReference>
<dbReference type="InterPro" id="IPR015943">
    <property type="entry name" value="WD40/YVTN_repeat-like_dom_sf"/>
</dbReference>
<dbReference type="Pfam" id="PF17100">
    <property type="entry name" value="NACHT_N"/>
    <property type="match status" value="1"/>
</dbReference>
<evidence type="ECO:0000259" key="5">
    <source>
        <dbReference type="Pfam" id="PF17100"/>
    </source>
</evidence>
<dbReference type="InterPro" id="IPR019775">
    <property type="entry name" value="WD40_repeat_CS"/>
</dbReference>
<dbReference type="PANTHER" id="PTHR44129">
    <property type="entry name" value="WD REPEAT-CONTAINING PROTEIN POP1"/>
    <property type="match status" value="1"/>
</dbReference>
<dbReference type="CDD" id="cd00200">
    <property type="entry name" value="WD40"/>
    <property type="match status" value="1"/>
</dbReference>
<dbReference type="SMART" id="SM00320">
    <property type="entry name" value="WD40"/>
    <property type="match status" value="7"/>
</dbReference>
<dbReference type="PROSITE" id="PS00678">
    <property type="entry name" value="WD_REPEATS_1"/>
    <property type="match status" value="5"/>
</dbReference>
<evidence type="ECO:0000256" key="1">
    <source>
        <dbReference type="ARBA" id="ARBA00022574"/>
    </source>
</evidence>
<feature type="repeat" description="WD" evidence="3">
    <location>
        <begin position="953"/>
        <end position="985"/>
    </location>
</feature>
<dbReference type="InterPro" id="IPR001680">
    <property type="entry name" value="WD40_rpt"/>
</dbReference>
<evidence type="ECO:0000256" key="3">
    <source>
        <dbReference type="PROSITE-ProRule" id="PRU00221"/>
    </source>
</evidence>